<gene>
    <name evidence="1" type="ORF">FCI23_11240</name>
</gene>
<dbReference type="Proteomes" id="UP000305778">
    <property type="component" value="Unassembled WGS sequence"/>
</dbReference>
<dbReference type="EMBL" id="SUMC01000008">
    <property type="protein sequence ID" value="TKA11408.1"/>
    <property type="molecule type" value="Genomic_DNA"/>
</dbReference>
<name>A0A4U0SQ19_9ACTN</name>
<keyword evidence="2" id="KW-1185">Reference proteome</keyword>
<protein>
    <submittedName>
        <fullName evidence="1">Uncharacterized protein</fullName>
    </submittedName>
</protein>
<accession>A0A4U0SQ19</accession>
<dbReference type="OrthoDB" id="4350385at2"/>
<evidence type="ECO:0000313" key="2">
    <source>
        <dbReference type="Proteomes" id="UP000305778"/>
    </source>
</evidence>
<reference evidence="1 2" key="1">
    <citation type="submission" date="2019-04" db="EMBL/GenBank/DDBJ databases">
        <title>Streptomyces oryziradicis sp. nov., a novel actinomycete isolated from rhizosphere soil of rice (Oryza sativa L.).</title>
        <authorList>
            <person name="Li C."/>
        </authorList>
    </citation>
    <scope>NUCLEOTIDE SEQUENCE [LARGE SCALE GENOMIC DNA]</scope>
    <source>
        <strain evidence="1 2">NEAU-C40</strain>
    </source>
</reference>
<organism evidence="1 2">
    <name type="scientific">Actinacidiphila oryziradicis</name>
    <dbReference type="NCBI Taxonomy" id="2571141"/>
    <lineage>
        <taxon>Bacteria</taxon>
        <taxon>Bacillati</taxon>
        <taxon>Actinomycetota</taxon>
        <taxon>Actinomycetes</taxon>
        <taxon>Kitasatosporales</taxon>
        <taxon>Streptomycetaceae</taxon>
        <taxon>Actinacidiphila</taxon>
    </lineage>
</organism>
<dbReference type="AlphaFoldDB" id="A0A4U0SQ19"/>
<evidence type="ECO:0000313" key="1">
    <source>
        <dbReference type="EMBL" id="TKA11408.1"/>
    </source>
</evidence>
<proteinExistence type="predicted"/>
<sequence>MRPDGRTVQARCSIEARAAAGICETPRERTVRAAAEPYAAVAEIAAGGPADAERLLLRSGSGAGSAAGH</sequence>
<comment type="caution">
    <text evidence="1">The sequence shown here is derived from an EMBL/GenBank/DDBJ whole genome shotgun (WGS) entry which is preliminary data.</text>
</comment>